<accession>A0A8H3ZVW9</accession>
<proteinExistence type="predicted"/>
<evidence type="ECO:0000313" key="1">
    <source>
        <dbReference type="EMBL" id="KAF0329827.1"/>
    </source>
</evidence>
<dbReference type="Proteomes" id="UP000434172">
    <property type="component" value="Unassembled WGS sequence"/>
</dbReference>
<sequence length="23" mass="2805">MPKVFCLTSNAELPNRERQFHRM</sequence>
<evidence type="ECO:0000313" key="2">
    <source>
        <dbReference type="Proteomes" id="UP000434172"/>
    </source>
</evidence>
<organism evidence="1 2">
    <name type="scientific">Colletotrichum asianum</name>
    <dbReference type="NCBI Taxonomy" id="702518"/>
    <lineage>
        <taxon>Eukaryota</taxon>
        <taxon>Fungi</taxon>
        <taxon>Dikarya</taxon>
        <taxon>Ascomycota</taxon>
        <taxon>Pezizomycotina</taxon>
        <taxon>Sordariomycetes</taxon>
        <taxon>Hypocreomycetidae</taxon>
        <taxon>Glomerellales</taxon>
        <taxon>Glomerellaceae</taxon>
        <taxon>Colletotrichum</taxon>
        <taxon>Colletotrichum gloeosporioides species complex</taxon>
    </lineage>
</organism>
<comment type="caution">
    <text evidence="1">The sequence shown here is derived from an EMBL/GenBank/DDBJ whole genome shotgun (WGS) entry which is preliminary data.</text>
</comment>
<dbReference type="AlphaFoldDB" id="A0A8H3ZVW9"/>
<reference evidence="1 2" key="1">
    <citation type="submission" date="2019-12" db="EMBL/GenBank/DDBJ databases">
        <title>A genome sequence resource for the geographically widespread anthracnose pathogen Colletotrichum asianum.</title>
        <authorList>
            <person name="Meng Y."/>
        </authorList>
    </citation>
    <scope>NUCLEOTIDE SEQUENCE [LARGE SCALE GENOMIC DNA]</scope>
    <source>
        <strain evidence="1 2">ICMP 18580</strain>
    </source>
</reference>
<dbReference type="EMBL" id="WOWK01000010">
    <property type="protein sequence ID" value="KAF0329827.1"/>
    <property type="molecule type" value="Genomic_DNA"/>
</dbReference>
<protein>
    <submittedName>
        <fullName evidence="1">Uncharacterized protein</fullName>
    </submittedName>
</protein>
<gene>
    <name evidence="1" type="ORF">GQ607_003000</name>
</gene>
<keyword evidence="2" id="KW-1185">Reference proteome</keyword>
<name>A0A8H3ZVW9_9PEZI</name>